<organism evidence="1 2">
    <name type="scientific">Sphingomonas lenta</name>
    <dbReference type="NCBI Taxonomy" id="1141887"/>
    <lineage>
        <taxon>Bacteria</taxon>
        <taxon>Pseudomonadati</taxon>
        <taxon>Pseudomonadota</taxon>
        <taxon>Alphaproteobacteria</taxon>
        <taxon>Sphingomonadales</taxon>
        <taxon>Sphingomonadaceae</taxon>
        <taxon>Sphingomonas</taxon>
    </lineage>
</organism>
<dbReference type="Proteomes" id="UP000218151">
    <property type="component" value="Unassembled WGS sequence"/>
</dbReference>
<protein>
    <submittedName>
        <fullName evidence="1">Uncharacterized protein</fullName>
    </submittedName>
</protein>
<name>A0A2A2SIZ0_9SPHN</name>
<keyword evidence="2" id="KW-1185">Reference proteome</keyword>
<dbReference type="RefSeq" id="WP_095996360.1">
    <property type="nucleotide sequence ID" value="NZ_NSLI01000001.1"/>
</dbReference>
<reference evidence="2" key="1">
    <citation type="submission" date="2017-09" db="EMBL/GenBank/DDBJ databases">
        <authorList>
            <person name="Feng G."/>
            <person name="Zhu H."/>
        </authorList>
    </citation>
    <scope>NUCLEOTIDE SEQUENCE [LARGE SCALE GENOMIC DNA]</scope>
    <source>
        <strain evidence="2">1PNM-20</strain>
    </source>
</reference>
<sequence>MHMTGYADVLCPDHRFATGCNSPKERGSLVQIGTNRGAIYEIVAIEGETAWIREPVTYRNETLVPLSRLRLAYPALG</sequence>
<gene>
    <name evidence="1" type="ORF">CKY28_00340</name>
</gene>
<dbReference type="EMBL" id="NSLI01000001">
    <property type="protein sequence ID" value="PAX09254.1"/>
    <property type="molecule type" value="Genomic_DNA"/>
</dbReference>
<comment type="caution">
    <text evidence="1">The sequence shown here is derived from an EMBL/GenBank/DDBJ whole genome shotgun (WGS) entry which is preliminary data.</text>
</comment>
<evidence type="ECO:0000313" key="1">
    <source>
        <dbReference type="EMBL" id="PAX09254.1"/>
    </source>
</evidence>
<accession>A0A2A2SIZ0</accession>
<evidence type="ECO:0000313" key="2">
    <source>
        <dbReference type="Proteomes" id="UP000218151"/>
    </source>
</evidence>
<dbReference type="OrthoDB" id="7410968at2"/>
<proteinExistence type="predicted"/>
<dbReference type="AlphaFoldDB" id="A0A2A2SIZ0"/>